<dbReference type="Gene3D" id="3.30.450.380">
    <property type="match status" value="1"/>
</dbReference>
<evidence type="ECO:0000313" key="3">
    <source>
        <dbReference type="EMBL" id="TRW28038.1"/>
    </source>
</evidence>
<comment type="similarity">
    <text evidence="1">Belongs to the GSP E family.</text>
</comment>
<dbReference type="InterPro" id="IPR027417">
    <property type="entry name" value="P-loop_NTPase"/>
</dbReference>
<dbReference type="EMBL" id="VJXW01000003">
    <property type="protein sequence ID" value="TRW28038.1"/>
    <property type="molecule type" value="Genomic_DNA"/>
</dbReference>
<protein>
    <submittedName>
        <fullName evidence="3">CpaF family protein</fullName>
    </submittedName>
</protein>
<dbReference type="Pfam" id="PF00437">
    <property type="entry name" value="T2SSE"/>
    <property type="match status" value="1"/>
</dbReference>
<accession>A0A552VC34</accession>
<dbReference type="SUPFAM" id="SSF52540">
    <property type="entry name" value="P-loop containing nucleoside triphosphate hydrolases"/>
    <property type="match status" value="1"/>
</dbReference>
<dbReference type="GO" id="GO:0016887">
    <property type="term" value="F:ATP hydrolysis activity"/>
    <property type="evidence" value="ECO:0007669"/>
    <property type="project" value="InterPro"/>
</dbReference>
<organism evidence="3 4">
    <name type="scientific">Criibacterium bergeronii</name>
    <dbReference type="NCBI Taxonomy" id="1871336"/>
    <lineage>
        <taxon>Bacteria</taxon>
        <taxon>Bacillati</taxon>
        <taxon>Bacillota</taxon>
        <taxon>Clostridia</taxon>
        <taxon>Peptostreptococcales</taxon>
        <taxon>Filifactoraceae</taxon>
        <taxon>Criibacterium</taxon>
    </lineage>
</organism>
<dbReference type="RefSeq" id="WP_144015715.1">
    <property type="nucleotide sequence ID" value="NZ_VJXW01000003.1"/>
</dbReference>
<dbReference type="OrthoDB" id="9810761at2"/>
<dbReference type="PANTHER" id="PTHR30486:SF6">
    <property type="entry name" value="TYPE IV PILUS RETRACTATION ATPASE PILT"/>
    <property type="match status" value="1"/>
</dbReference>
<evidence type="ECO:0000313" key="4">
    <source>
        <dbReference type="Proteomes" id="UP000319424"/>
    </source>
</evidence>
<gene>
    <name evidence="3" type="ORF">FL857_03340</name>
</gene>
<dbReference type="Gene3D" id="3.40.50.300">
    <property type="entry name" value="P-loop containing nucleotide triphosphate hydrolases"/>
    <property type="match status" value="1"/>
</dbReference>
<feature type="domain" description="Bacterial type II secretion system protein E" evidence="2">
    <location>
        <begin position="181"/>
        <end position="370"/>
    </location>
</feature>
<proteinExistence type="inferred from homology"/>
<evidence type="ECO:0000256" key="1">
    <source>
        <dbReference type="ARBA" id="ARBA00006611"/>
    </source>
</evidence>
<dbReference type="Proteomes" id="UP000319424">
    <property type="component" value="Unassembled WGS sequence"/>
</dbReference>
<dbReference type="AlphaFoldDB" id="A0A552VC34"/>
<sequence length="494" mass="56232">MEDINFSNLKNKNVDLNKIEVEENQDENYSNLIDAIRDELIKRYNETITSLIENKTEENEKKIKGYLEVVLSDSYPTYKKDIEQIYNDIFGFAFIDDWLKDPSFEEMNGNSWNFIEVITTDGFKILDKGFNSPQHAKNVIKKMMSLGRAILDEASPTLDSFIGTGLRLTATIDPVVDEDVGVTFSLRKLKGRKIDLDSLVYKYDAYSQDEVDFVKTCLNYGVSVLFGGATSSGKSSDMQSFLTAILKKGDLRCYTIEENTRELDLIINSTVKNRQISRVIHTKTRYANKNNSSNTLNVDSDLLVKTALRYHPDIIVPAEMRGKEAKEAVDASQTGHTIVSSAHVKSVTSAYKRLLSLVQKSDNNSASEDMMMEAIIEAFPIVVFKRQLKEDGSRRCEKIFEAVAWDKKEKKIIGNILYRYIKAGVGTNSNGKPQVVGEHKKLNYPSFKLCQQLYEAGLDVTYIKKHINPNFDIDENLDYIEDYIKYDNQEVTIV</sequence>
<dbReference type="InterPro" id="IPR050921">
    <property type="entry name" value="T4SS_GSP_E_ATPase"/>
</dbReference>
<reference evidence="3 4" key="1">
    <citation type="submission" date="2019-07" db="EMBL/GenBank/DDBJ databases">
        <title>Criibacterium bergeronii gen. nov., sp. nov. isolated from human clinical samples.</title>
        <authorList>
            <person name="Maheux A.F."/>
            <person name="Boudreau D.K."/>
            <person name="Berube E."/>
            <person name="Brodeur S."/>
            <person name="Bernard K.A."/>
            <person name="Abed J.Y."/>
            <person name="Ducrey E."/>
            <person name="Guay E.F."/>
            <person name="Raymond F."/>
            <person name="Corbeil J."/>
            <person name="Domingo M.-C."/>
            <person name="Roy P.H."/>
            <person name="Boissinot M."/>
            <person name="Tocheva E.I."/>
            <person name="Omar R.F."/>
        </authorList>
    </citation>
    <scope>NUCLEOTIDE SEQUENCE [LARGE SCALE GENOMIC DNA]</scope>
    <source>
        <strain evidence="3 4">CCRI-24246</strain>
    </source>
</reference>
<dbReference type="InterPro" id="IPR001482">
    <property type="entry name" value="T2SS/T4SS_dom"/>
</dbReference>
<dbReference type="PANTHER" id="PTHR30486">
    <property type="entry name" value="TWITCHING MOTILITY PROTEIN PILT"/>
    <property type="match status" value="1"/>
</dbReference>
<evidence type="ECO:0000259" key="2">
    <source>
        <dbReference type="Pfam" id="PF00437"/>
    </source>
</evidence>
<name>A0A552VC34_9FIRM</name>
<comment type="caution">
    <text evidence="3">The sequence shown here is derived from an EMBL/GenBank/DDBJ whole genome shotgun (WGS) entry which is preliminary data.</text>
</comment>